<dbReference type="PRINTS" id="PR00132">
    <property type="entry name" value="GLHYDRLASE2"/>
</dbReference>
<dbReference type="SUPFAM" id="SSF49785">
    <property type="entry name" value="Galactose-binding domain-like"/>
    <property type="match status" value="1"/>
</dbReference>
<evidence type="ECO:0000259" key="6">
    <source>
        <dbReference type="Pfam" id="PF02836"/>
    </source>
</evidence>
<dbReference type="EMBL" id="JAOPKB010000009">
    <property type="protein sequence ID" value="MCU4974067.1"/>
    <property type="molecule type" value="Genomic_DNA"/>
</dbReference>
<dbReference type="PANTHER" id="PTHR42732">
    <property type="entry name" value="BETA-GALACTOSIDASE"/>
    <property type="match status" value="1"/>
</dbReference>
<feature type="domain" description="Glycoside hydrolase family 2 immunoglobulin-like beta-sandwich" evidence="5">
    <location>
        <begin position="251"/>
        <end position="355"/>
    </location>
</feature>
<feature type="region of interest" description="Disordered" evidence="4">
    <location>
        <begin position="1"/>
        <end position="31"/>
    </location>
</feature>
<dbReference type="RefSeq" id="WP_338008312.1">
    <property type="nucleotide sequence ID" value="NZ_JAOPKB010000009.1"/>
</dbReference>
<reference evidence="8 9" key="1">
    <citation type="submission" date="2022-09" db="EMBL/GenBank/DDBJ databases">
        <title>Enrichment on poylsaccharides allowed isolation of novel metabolic and taxonomic groups of Haloarchaea.</title>
        <authorList>
            <person name="Sorokin D.Y."/>
            <person name="Elcheninov A.G."/>
            <person name="Khizhniak T.V."/>
            <person name="Kolganova T.V."/>
            <person name="Kublanov I.V."/>
        </authorList>
    </citation>
    <scope>NUCLEOTIDE SEQUENCE [LARGE SCALE GENOMIC DNA]</scope>
    <source>
        <strain evidence="8 9">AArc-m2/3/4</strain>
    </source>
</reference>
<feature type="compositionally biased region" description="Acidic residues" evidence="4">
    <location>
        <begin position="666"/>
        <end position="685"/>
    </location>
</feature>
<dbReference type="Gene3D" id="2.60.120.260">
    <property type="entry name" value="Galactose-binding domain-like"/>
    <property type="match status" value="1"/>
</dbReference>
<keyword evidence="2" id="KW-0378">Hydrolase</keyword>
<organism evidence="8 9">
    <name type="scientific">Natronoglomus mannanivorans</name>
    <dbReference type="NCBI Taxonomy" id="2979990"/>
    <lineage>
        <taxon>Archaea</taxon>
        <taxon>Methanobacteriati</taxon>
        <taxon>Methanobacteriota</taxon>
        <taxon>Stenosarchaea group</taxon>
        <taxon>Halobacteria</taxon>
        <taxon>Halobacteriales</taxon>
        <taxon>Natrialbaceae</taxon>
        <taxon>Natronoglomus</taxon>
    </lineage>
</organism>
<evidence type="ECO:0000256" key="2">
    <source>
        <dbReference type="ARBA" id="ARBA00022801"/>
    </source>
</evidence>
<dbReference type="InterPro" id="IPR008979">
    <property type="entry name" value="Galactose-bd-like_sf"/>
</dbReference>
<evidence type="ECO:0000256" key="4">
    <source>
        <dbReference type="SAM" id="MobiDB-lite"/>
    </source>
</evidence>
<evidence type="ECO:0000256" key="1">
    <source>
        <dbReference type="ARBA" id="ARBA00007401"/>
    </source>
</evidence>
<proteinExistence type="inferred from homology"/>
<feature type="region of interest" description="Disordered" evidence="4">
    <location>
        <begin position="666"/>
        <end position="714"/>
    </location>
</feature>
<dbReference type="Proteomes" id="UP001320972">
    <property type="component" value="Unassembled WGS sequence"/>
</dbReference>
<dbReference type="InterPro" id="IPR006103">
    <property type="entry name" value="Glyco_hydro_2_cat"/>
</dbReference>
<feature type="compositionally biased region" description="Acidic residues" evidence="4">
    <location>
        <begin position="693"/>
        <end position="706"/>
    </location>
</feature>
<dbReference type="Pfam" id="PF02836">
    <property type="entry name" value="Glyco_hydro_2_C"/>
    <property type="match status" value="1"/>
</dbReference>
<dbReference type="SUPFAM" id="SSF49303">
    <property type="entry name" value="beta-Galactosidase/glucuronidase domain"/>
    <property type="match status" value="1"/>
</dbReference>
<keyword evidence="3" id="KW-0326">Glycosidase</keyword>
<evidence type="ECO:0000259" key="5">
    <source>
        <dbReference type="Pfam" id="PF00703"/>
    </source>
</evidence>
<feature type="compositionally biased region" description="Basic and acidic residues" evidence="4">
    <location>
        <begin position="22"/>
        <end position="31"/>
    </location>
</feature>
<feature type="region of interest" description="Disordered" evidence="4">
    <location>
        <begin position="562"/>
        <end position="582"/>
    </location>
</feature>
<comment type="similarity">
    <text evidence="1">Belongs to the glycosyl hydrolase 2 family.</text>
</comment>
<dbReference type="InterPro" id="IPR051913">
    <property type="entry name" value="GH2_Domain-Containing"/>
</dbReference>
<accession>A0ABT2QGM4</accession>
<feature type="domain" description="Glycosyl hydrolases family 2 sugar binding" evidence="7">
    <location>
        <begin position="63"/>
        <end position="245"/>
    </location>
</feature>
<dbReference type="Gene3D" id="2.60.40.10">
    <property type="entry name" value="Immunoglobulins"/>
    <property type="match status" value="1"/>
</dbReference>
<dbReference type="SUPFAM" id="SSF51445">
    <property type="entry name" value="(Trans)glycosidases"/>
    <property type="match status" value="1"/>
</dbReference>
<dbReference type="InterPro" id="IPR017853">
    <property type="entry name" value="GH"/>
</dbReference>
<evidence type="ECO:0000259" key="7">
    <source>
        <dbReference type="Pfam" id="PF02837"/>
    </source>
</evidence>
<dbReference type="Gene3D" id="3.20.20.80">
    <property type="entry name" value="Glycosidases"/>
    <property type="match status" value="1"/>
</dbReference>
<evidence type="ECO:0000256" key="3">
    <source>
        <dbReference type="ARBA" id="ARBA00023295"/>
    </source>
</evidence>
<dbReference type="InterPro" id="IPR013783">
    <property type="entry name" value="Ig-like_fold"/>
</dbReference>
<dbReference type="InterPro" id="IPR036156">
    <property type="entry name" value="Beta-gal/glucu_dom_sf"/>
</dbReference>
<dbReference type="PANTHER" id="PTHR42732:SF1">
    <property type="entry name" value="BETA-MANNOSIDASE"/>
    <property type="match status" value="1"/>
</dbReference>
<protein>
    <submittedName>
        <fullName evidence="8">Beta-galactosidase</fullName>
    </submittedName>
</protein>
<keyword evidence="9" id="KW-1185">Reference proteome</keyword>
<sequence length="737" mass="81700">MALAGAVAAGPASTTGAGTSSSHREPARTEIRSIDGTNVVFQYDRPVPSFETWRQDNDYREYRDLDGTWRFRFGDDGVDPREIGVEEGWYRSEYDDSDWNDVAVPLPWDLHETPGFDTYDGDYFGEGTAHRDGYAWYRRSVDVPDSWNGAAVELVFLAAFYSARVYVNGELVGEHEGGHTPFALDVGDHLEPGAENELAVRVYRREWFEDEESASEPEGITGDSELPNAPVDWWPYAGLTRDVYLEATDPVTASKLLVDAADGEVTMRAVVYNAGDEAGTRTLEFDPGEGTGGETVTEELEIEAGETRVVETTVEIPDASAWSAASPTTYEATVTLSDADDTTVRDGLSTTYGMRSVTIEDGVLQVNGEPVYLKGFNWHEETGASGRSVDESGYDALLDRVREANANFLRNSHYNRHPYVYEYTDEHGLYVMDEADNMWVSAEQQEAQLEYGLSWALAVTTAWNQYNRPSVVMWCTQNESSTEEADVYREWLEEMKDGVDAVDGQNRPVTWATFESHDPSFDLADVVGFNEYYGYFWGENEELSGTLDRLSSEYPDTPILITENGTWSHAPRDGDAGSPYESGTEAWQARNFHEHWVQAASDERADNVVGYTFWALKDYKTREGYNRFDANAVSTMGTMDWGDSDLETHVVYDTIRDAYGAYPDLTDFEIGDDGEETDESESGESDDGRDGGGGDDDGGTADDTADDSVPGFGVLGGATALAGTAYLLERNTTERTK</sequence>
<evidence type="ECO:0000313" key="9">
    <source>
        <dbReference type="Proteomes" id="UP001320972"/>
    </source>
</evidence>
<dbReference type="Pfam" id="PF02837">
    <property type="entry name" value="Glyco_hydro_2_N"/>
    <property type="match status" value="1"/>
</dbReference>
<dbReference type="InterPro" id="IPR006104">
    <property type="entry name" value="Glyco_hydro_2_N"/>
</dbReference>
<dbReference type="Pfam" id="PF00703">
    <property type="entry name" value="Glyco_hydro_2"/>
    <property type="match status" value="1"/>
</dbReference>
<feature type="domain" description="Glycoside hydrolase family 2 catalytic" evidence="6">
    <location>
        <begin position="357"/>
        <end position="633"/>
    </location>
</feature>
<name>A0ABT2QGM4_9EURY</name>
<dbReference type="InterPro" id="IPR006101">
    <property type="entry name" value="Glyco_hydro_2"/>
</dbReference>
<evidence type="ECO:0000313" key="8">
    <source>
        <dbReference type="EMBL" id="MCU4974067.1"/>
    </source>
</evidence>
<dbReference type="InterPro" id="IPR006102">
    <property type="entry name" value="Ig-like_GH2"/>
</dbReference>
<gene>
    <name evidence="8" type="ORF">OB955_15160</name>
</gene>
<feature type="compositionally biased region" description="Low complexity" evidence="4">
    <location>
        <begin position="1"/>
        <end position="21"/>
    </location>
</feature>
<comment type="caution">
    <text evidence="8">The sequence shown here is derived from an EMBL/GenBank/DDBJ whole genome shotgun (WGS) entry which is preliminary data.</text>
</comment>